<feature type="compositionally biased region" description="Low complexity" evidence="1">
    <location>
        <begin position="33"/>
        <end position="51"/>
    </location>
</feature>
<dbReference type="EMBL" id="VSSQ01051455">
    <property type="protein sequence ID" value="MPN05550.1"/>
    <property type="molecule type" value="Genomic_DNA"/>
</dbReference>
<reference evidence="2" key="1">
    <citation type="submission" date="2019-08" db="EMBL/GenBank/DDBJ databases">
        <authorList>
            <person name="Kucharzyk K."/>
            <person name="Murdoch R.W."/>
            <person name="Higgins S."/>
            <person name="Loffler F."/>
        </authorList>
    </citation>
    <scope>NUCLEOTIDE SEQUENCE</scope>
</reference>
<dbReference type="AlphaFoldDB" id="A0A645EVT4"/>
<organism evidence="2">
    <name type="scientific">bioreactor metagenome</name>
    <dbReference type="NCBI Taxonomy" id="1076179"/>
    <lineage>
        <taxon>unclassified sequences</taxon>
        <taxon>metagenomes</taxon>
        <taxon>ecological metagenomes</taxon>
    </lineage>
</organism>
<protein>
    <submittedName>
        <fullName evidence="2">Uncharacterized protein</fullName>
    </submittedName>
</protein>
<name>A0A645EVT4_9ZZZZ</name>
<gene>
    <name evidence="2" type="ORF">SDC9_152801</name>
</gene>
<evidence type="ECO:0000256" key="1">
    <source>
        <dbReference type="SAM" id="MobiDB-lite"/>
    </source>
</evidence>
<feature type="region of interest" description="Disordered" evidence="1">
    <location>
        <begin position="33"/>
        <end position="60"/>
    </location>
</feature>
<accession>A0A645EVT4</accession>
<proteinExistence type="predicted"/>
<comment type="caution">
    <text evidence="2">The sequence shown here is derived from an EMBL/GenBank/DDBJ whole genome shotgun (WGS) entry which is preliminary data.</text>
</comment>
<evidence type="ECO:0000313" key="2">
    <source>
        <dbReference type="EMBL" id="MPN05550.1"/>
    </source>
</evidence>
<sequence length="60" mass="6508">MVQRDLEYFSATDGGMVSRAITRISPTTRMMSTTATEMSTTTTKWSSVTGTPLVRAKSSS</sequence>